<dbReference type="EMBL" id="GG745389">
    <property type="protein sequence ID" value="KNE73177.1"/>
    <property type="molecule type" value="Genomic_DNA"/>
</dbReference>
<evidence type="ECO:0000256" key="1">
    <source>
        <dbReference type="SAM" id="MobiDB-lite"/>
    </source>
</evidence>
<protein>
    <submittedName>
        <fullName evidence="2">Uncharacterized protein</fullName>
    </submittedName>
</protein>
<keyword evidence="3" id="KW-1185">Reference proteome</keyword>
<accession>A0A0L0TEK0</accession>
<feature type="compositionally biased region" description="Pro residues" evidence="1">
    <location>
        <begin position="145"/>
        <end position="159"/>
    </location>
</feature>
<name>A0A0L0TEK0_ALLM3</name>
<reference evidence="3" key="2">
    <citation type="submission" date="2009-11" db="EMBL/GenBank/DDBJ databases">
        <title>The Genome Sequence of Allomyces macrogynus strain ATCC 38327.</title>
        <authorList>
            <consortium name="The Broad Institute Genome Sequencing Platform"/>
            <person name="Russ C."/>
            <person name="Cuomo C."/>
            <person name="Shea T."/>
            <person name="Young S.K."/>
            <person name="Zeng Q."/>
            <person name="Koehrsen M."/>
            <person name="Haas B."/>
            <person name="Borodovsky M."/>
            <person name="Guigo R."/>
            <person name="Alvarado L."/>
            <person name="Berlin A."/>
            <person name="Borenstein D."/>
            <person name="Chen Z."/>
            <person name="Engels R."/>
            <person name="Freedman E."/>
            <person name="Gellesch M."/>
            <person name="Goldberg J."/>
            <person name="Griggs A."/>
            <person name="Gujja S."/>
            <person name="Heiman D."/>
            <person name="Hepburn T."/>
            <person name="Howarth C."/>
            <person name="Jen D."/>
            <person name="Larson L."/>
            <person name="Lewis B."/>
            <person name="Mehta T."/>
            <person name="Park D."/>
            <person name="Pearson M."/>
            <person name="Roberts A."/>
            <person name="Saif S."/>
            <person name="Shenoy N."/>
            <person name="Sisk P."/>
            <person name="Stolte C."/>
            <person name="Sykes S."/>
            <person name="Walk T."/>
            <person name="White J."/>
            <person name="Yandava C."/>
            <person name="Burger G."/>
            <person name="Gray M.W."/>
            <person name="Holland P.W.H."/>
            <person name="King N."/>
            <person name="Lang F.B.F."/>
            <person name="Roger A.J."/>
            <person name="Ruiz-Trillo I."/>
            <person name="Lander E."/>
            <person name="Nusbaum C."/>
        </authorList>
    </citation>
    <scope>NUCLEOTIDE SEQUENCE [LARGE SCALE GENOMIC DNA]</scope>
    <source>
        <strain evidence="3">ATCC 38327</strain>
    </source>
</reference>
<dbReference type="VEuPathDB" id="FungiDB:AMAG_20699"/>
<feature type="region of interest" description="Disordered" evidence="1">
    <location>
        <begin position="83"/>
        <end position="163"/>
    </location>
</feature>
<dbReference type="AlphaFoldDB" id="A0A0L0TEK0"/>
<reference evidence="2 3" key="1">
    <citation type="submission" date="2009-11" db="EMBL/GenBank/DDBJ databases">
        <title>Annotation of Allomyces macrogynus ATCC 38327.</title>
        <authorList>
            <consortium name="The Broad Institute Genome Sequencing Platform"/>
            <person name="Russ C."/>
            <person name="Cuomo C."/>
            <person name="Burger G."/>
            <person name="Gray M.W."/>
            <person name="Holland P.W.H."/>
            <person name="King N."/>
            <person name="Lang F.B.F."/>
            <person name="Roger A.J."/>
            <person name="Ruiz-Trillo I."/>
            <person name="Young S.K."/>
            <person name="Zeng Q."/>
            <person name="Gargeya S."/>
            <person name="Fitzgerald M."/>
            <person name="Haas B."/>
            <person name="Abouelleil A."/>
            <person name="Alvarado L."/>
            <person name="Arachchi H.M."/>
            <person name="Berlin A."/>
            <person name="Chapman S.B."/>
            <person name="Gearin G."/>
            <person name="Goldberg J."/>
            <person name="Griggs A."/>
            <person name="Gujja S."/>
            <person name="Hansen M."/>
            <person name="Heiman D."/>
            <person name="Howarth C."/>
            <person name="Larimer J."/>
            <person name="Lui A."/>
            <person name="MacDonald P.J.P."/>
            <person name="McCowen C."/>
            <person name="Montmayeur A."/>
            <person name="Murphy C."/>
            <person name="Neiman D."/>
            <person name="Pearson M."/>
            <person name="Priest M."/>
            <person name="Roberts A."/>
            <person name="Saif S."/>
            <person name="Shea T."/>
            <person name="Sisk P."/>
            <person name="Stolte C."/>
            <person name="Sykes S."/>
            <person name="Wortman J."/>
            <person name="Nusbaum C."/>
            <person name="Birren B."/>
        </authorList>
    </citation>
    <scope>NUCLEOTIDE SEQUENCE [LARGE SCALE GENOMIC DNA]</scope>
    <source>
        <strain evidence="2 3">ATCC 38327</strain>
    </source>
</reference>
<evidence type="ECO:0000313" key="3">
    <source>
        <dbReference type="Proteomes" id="UP000054350"/>
    </source>
</evidence>
<proteinExistence type="predicted"/>
<gene>
    <name evidence="2" type="ORF">AMAG_20699</name>
</gene>
<dbReference type="OrthoDB" id="10537598at2759"/>
<dbReference type="Proteomes" id="UP000054350">
    <property type="component" value="Unassembled WGS sequence"/>
</dbReference>
<feature type="compositionally biased region" description="Basic and acidic residues" evidence="1">
    <location>
        <begin position="123"/>
        <end position="135"/>
    </location>
</feature>
<evidence type="ECO:0000313" key="2">
    <source>
        <dbReference type="EMBL" id="KNE73177.1"/>
    </source>
</evidence>
<sequence length="192" mass="20080">MPTPFCTSSRGVCTPSTQASLDLHELATTTLNDDGADLAVFPGLRDLTDALALIDAEWRAACGDVQAEWDRVVRGQYEHGGPAAGVLNNDHGADGGHGSRAQIARSKASTAVDMPPAPPANDAHGHPLGRPERRLVRPAVRSNPRPSPAPAAAPPPPASPRRLRSGKCLVCYCYAETDSSDDEADENDAEGG</sequence>
<organism evidence="2 3">
    <name type="scientific">Allomyces macrogynus (strain ATCC 38327)</name>
    <name type="common">Allomyces javanicus var. macrogynus</name>
    <dbReference type="NCBI Taxonomy" id="578462"/>
    <lineage>
        <taxon>Eukaryota</taxon>
        <taxon>Fungi</taxon>
        <taxon>Fungi incertae sedis</taxon>
        <taxon>Blastocladiomycota</taxon>
        <taxon>Blastocladiomycetes</taxon>
        <taxon>Blastocladiales</taxon>
        <taxon>Blastocladiaceae</taxon>
        <taxon>Allomyces</taxon>
    </lineage>
</organism>